<evidence type="ECO:0000256" key="1">
    <source>
        <dbReference type="SAM" id="MobiDB-lite"/>
    </source>
</evidence>
<sequence>MRISRLLILAATLPLAACAHQAGIVPPGETAHISKVQVSTAPGVSSAAFTERLKAKTMQYAARFGQAGAAKEVRIVVERHSYKNPALSLLVGDANYAGGRVAVIDVASGRVQGQVEAGAVDSLAVNGIAGAIIAAAQDKEKVDDRLADGFAKAALRHALGSAIVDPVLYRDDPVIYTPPTRHVPVAPAEKVGPAPKPAPNSAPKPKGPPVAAKPDRTAMAAVPAPAAR</sequence>
<comment type="caution">
    <text evidence="3">The sequence shown here is derived from an EMBL/GenBank/DDBJ whole genome shotgun (WGS) entry which is preliminary data.</text>
</comment>
<dbReference type="AlphaFoldDB" id="A0A2W5K5P8"/>
<reference evidence="3 4" key="1">
    <citation type="submission" date="2017-08" db="EMBL/GenBank/DDBJ databases">
        <title>Infants hospitalized years apart are colonized by the same room-sourced microbial strains.</title>
        <authorList>
            <person name="Brooks B."/>
            <person name="Olm M.R."/>
            <person name="Firek B.A."/>
            <person name="Baker R."/>
            <person name="Thomas B.C."/>
            <person name="Morowitz M.J."/>
            <person name="Banfield J.F."/>
        </authorList>
    </citation>
    <scope>NUCLEOTIDE SEQUENCE [LARGE SCALE GENOMIC DNA]</scope>
    <source>
        <strain evidence="3">S2_005_003_R2_43</strain>
    </source>
</reference>
<feature type="region of interest" description="Disordered" evidence="1">
    <location>
        <begin position="179"/>
        <end position="228"/>
    </location>
</feature>
<feature type="chain" id="PRO_5015984334" description="Lipoprotein" evidence="2">
    <location>
        <begin position="23"/>
        <end position="228"/>
    </location>
</feature>
<organism evidence="3 4">
    <name type="scientific">Ancylobacter novellus</name>
    <name type="common">Thiobacillus novellus</name>
    <dbReference type="NCBI Taxonomy" id="921"/>
    <lineage>
        <taxon>Bacteria</taxon>
        <taxon>Pseudomonadati</taxon>
        <taxon>Pseudomonadota</taxon>
        <taxon>Alphaproteobacteria</taxon>
        <taxon>Hyphomicrobiales</taxon>
        <taxon>Xanthobacteraceae</taxon>
        <taxon>Ancylobacter</taxon>
    </lineage>
</organism>
<keyword evidence="2" id="KW-0732">Signal</keyword>
<dbReference type="EMBL" id="QFPN01000013">
    <property type="protein sequence ID" value="PZQ10904.1"/>
    <property type="molecule type" value="Genomic_DNA"/>
</dbReference>
<feature type="compositionally biased region" description="Pro residues" evidence="1">
    <location>
        <begin position="194"/>
        <end position="208"/>
    </location>
</feature>
<accession>A0A2W5K5P8</accession>
<gene>
    <name evidence="3" type="ORF">DI565_19145</name>
</gene>
<feature type="compositionally biased region" description="Low complexity" evidence="1">
    <location>
        <begin position="209"/>
        <end position="228"/>
    </location>
</feature>
<evidence type="ECO:0000313" key="4">
    <source>
        <dbReference type="Proteomes" id="UP000249577"/>
    </source>
</evidence>
<evidence type="ECO:0000256" key="2">
    <source>
        <dbReference type="SAM" id="SignalP"/>
    </source>
</evidence>
<dbReference type="Proteomes" id="UP000249577">
    <property type="component" value="Unassembled WGS sequence"/>
</dbReference>
<evidence type="ECO:0000313" key="3">
    <source>
        <dbReference type="EMBL" id="PZQ10904.1"/>
    </source>
</evidence>
<name>A0A2W5K5P8_ANCNO</name>
<evidence type="ECO:0008006" key="5">
    <source>
        <dbReference type="Google" id="ProtNLM"/>
    </source>
</evidence>
<protein>
    <recommendedName>
        <fullName evidence="5">Lipoprotein</fullName>
    </recommendedName>
</protein>
<proteinExistence type="predicted"/>
<feature type="signal peptide" evidence="2">
    <location>
        <begin position="1"/>
        <end position="22"/>
    </location>
</feature>